<reference evidence="3" key="1">
    <citation type="journal article" date="2019" name="Int. J. Syst. Evol. Microbiol.">
        <title>The Global Catalogue of Microorganisms (GCM) 10K type strain sequencing project: providing services to taxonomists for standard genome sequencing and annotation.</title>
        <authorList>
            <consortium name="The Broad Institute Genomics Platform"/>
            <consortium name="The Broad Institute Genome Sequencing Center for Infectious Disease"/>
            <person name="Wu L."/>
            <person name="Ma J."/>
        </authorList>
    </citation>
    <scope>NUCLEOTIDE SEQUENCE [LARGE SCALE GENOMIC DNA]</scope>
    <source>
        <strain evidence="3">JCM 17917</strain>
    </source>
</reference>
<feature type="chain" id="PRO_5045436620" description="DUF4270 domain-containing protein" evidence="1">
    <location>
        <begin position="21"/>
        <end position="478"/>
    </location>
</feature>
<evidence type="ECO:0008006" key="4">
    <source>
        <dbReference type="Google" id="ProtNLM"/>
    </source>
</evidence>
<organism evidence="2 3">
    <name type="scientific">Nibribacter koreensis</name>
    <dbReference type="NCBI Taxonomy" id="1084519"/>
    <lineage>
        <taxon>Bacteria</taxon>
        <taxon>Pseudomonadati</taxon>
        <taxon>Bacteroidota</taxon>
        <taxon>Cytophagia</taxon>
        <taxon>Cytophagales</taxon>
        <taxon>Hymenobacteraceae</taxon>
        <taxon>Nibribacter</taxon>
    </lineage>
</organism>
<accession>A0ABP8FQB0</accession>
<dbReference type="InterPro" id="IPR025366">
    <property type="entry name" value="DUF4270"/>
</dbReference>
<dbReference type="EMBL" id="BAABGX010000002">
    <property type="protein sequence ID" value="GAA4308597.1"/>
    <property type="molecule type" value="Genomic_DNA"/>
</dbReference>
<feature type="signal peptide" evidence="1">
    <location>
        <begin position="1"/>
        <end position="20"/>
    </location>
</feature>
<name>A0ABP8FQB0_9BACT</name>
<gene>
    <name evidence="2" type="ORF">GCM10023183_25350</name>
</gene>
<dbReference type="Pfam" id="PF14092">
    <property type="entry name" value="DUF4270"/>
    <property type="match status" value="1"/>
</dbReference>
<dbReference type="RefSeq" id="WP_345166693.1">
    <property type="nucleotide sequence ID" value="NZ_BAABGX010000002.1"/>
</dbReference>
<keyword evidence="3" id="KW-1185">Reference proteome</keyword>
<evidence type="ECO:0000313" key="2">
    <source>
        <dbReference type="EMBL" id="GAA4308597.1"/>
    </source>
</evidence>
<evidence type="ECO:0000256" key="1">
    <source>
        <dbReference type="SAM" id="SignalP"/>
    </source>
</evidence>
<evidence type="ECO:0000313" key="3">
    <source>
        <dbReference type="Proteomes" id="UP001501844"/>
    </source>
</evidence>
<protein>
    <recommendedName>
        <fullName evidence="4">DUF4270 domain-containing protein</fullName>
    </recommendedName>
</protein>
<sequence>MNWRINKATAAFFLSSLLFASCEDPTGVGLELQEPGSQIGTKFTDTTAVLASTVLLKDSIFTLGATNTLVGQLNDEKFGKITARTFAELTLVGGNDTITKGSTLDSLVLAIDYAYAYGDAISKEINKRSAVTWNVYPLTQGFIDQTTYFTTSGLSYNANSLLATSTFVPRPTETYTLPADTSTKIPYLATFRLDQQSAGRALATSILDQAETSTLKVQKDFLNFFKGLAIVPAGATNNIIGINPSSTRTAFTLYFKDKDGKAKKYAFRFSDRYFNQITADRSGTALAAFTNYAQLIPSGQTGNATFLQAGTGLVTKLTLPNLENFRKTIDGKTLELVVNKAELVIPVLASALPDTINTPLPSIITVLEATSNNLIAKTQGFPNVLLAEGGSSPATLTYDKAQKAYVVNVTSYVQSVLYNKRKNNGLILLPSNVTTSVSTPSNNGQQVNRAVLEAQPYSPSESNTNRRPRLRIYYSTVQ</sequence>
<dbReference type="Proteomes" id="UP001501844">
    <property type="component" value="Unassembled WGS sequence"/>
</dbReference>
<comment type="caution">
    <text evidence="2">The sequence shown here is derived from an EMBL/GenBank/DDBJ whole genome shotgun (WGS) entry which is preliminary data.</text>
</comment>
<dbReference type="PROSITE" id="PS51257">
    <property type="entry name" value="PROKAR_LIPOPROTEIN"/>
    <property type="match status" value="1"/>
</dbReference>
<keyword evidence="1" id="KW-0732">Signal</keyword>
<proteinExistence type="predicted"/>